<dbReference type="SUPFAM" id="SSF117396">
    <property type="entry name" value="TM1631-like"/>
    <property type="match status" value="1"/>
</dbReference>
<reference evidence="2" key="1">
    <citation type="submission" date="2021-02" db="EMBL/GenBank/DDBJ databases">
        <authorList>
            <person name="Dougan E. K."/>
            <person name="Rhodes N."/>
            <person name="Thang M."/>
            <person name="Chan C."/>
        </authorList>
    </citation>
    <scope>NUCLEOTIDE SEQUENCE</scope>
</reference>
<dbReference type="SUPFAM" id="SSF46565">
    <property type="entry name" value="Chaperone J-domain"/>
    <property type="match status" value="1"/>
</dbReference>
<dbReference type="PANTHER" id="PTHR30348">
    <property type="entry name" value="UNCHARACTERIZED PROTEIN YECE"/>
    <property type="match status" value="1"/>
</dbReference>
<feature type="region of interest" description="Disordered" evidence="1">
    <location>
        <begin position="155"/>
        <end position="187"/>
    </location>
</feature>
<feature type="compositionally biased region" description="Basic and acidic residues" evidence="1">
    <location>
        <begin position="173"/>
        <end position="187"/>
    </location>
</feature>
<comment type="caution">
    <text evidence="2">The sequence shown here is derived from an EMBL/GenBank/DDBJ whole genome shotgun (WGS) entry which is preliminary data.</text>
</comment>
<feature type="region of interest" description="Disordered" evidence="1">
    <location>
        <begin position="543"/>
        <end position="615"/>
    </location>
</feature>
<gene>
    <name evidence="2" type="ORF">PGLA2088_LOCUS2680</name>
</gene>
<name>A0A813I2E0_POLGL</name>
<dbReference type="InterPro" id="IPR036869">
    <property type="entry name" value="J_dom_sf"/>
</dbReference>
<dbReference type="PANTHER" id="PTHR30348:SF4">
    <property type="entry name" value="DUF72 DOMAIN-CONTAINING PROTEIN"/>
    <property type="match status" value="1"/>
</dbReference>
<dbReference type="Pfam" id="PF01904">
    <property type="entry name" value="DUF72"/>
    <property type="match status" value="1"/>
</dbReference>
<feature type="compositionally biased region" description="Low complexity" evidence="1">
    <location>
        <begin position="573"/>
        <end position="589"/>
    </location>
</feature>
<dbReference type="InterPro" id="IPR036520">
    <property type="entry name" value="UPF0759_sf"/>
</dbReference>
<feature type="region of interest" description="Disordered" evidence="1">
    <location>
        <begin position="332"/>
        <end position="387"/>
    </location>
</feature>
<dbReference type="InterPro" id="IPR002763">
    <property type="entry name" value="DUF72"/>
</dbReference>
<sequence length="918" mass="97995">MLPGFQIRRSWTFFGPTTGQALVQHPNTLGRASAGGVALADAETYPLESLKDETTADFVYVRLHGNNDTHTYRYSDEELQGYAGQLHAWRLRGLDVYCFVLADDAGAAMPQNAKRLQELVHGLAGEALPKGPKMAKQSSLASFFGSKMAPKSSEASELSAAPLPLSSTSTHGHRQEDPPAKRRKSSAEFFRRTPVIDLDDDSDTARLALPASWTLYFLAPAVAMSMPGAHFWVEQLPPMTSATRERLGNLQVVGLIEAKAARTSLASRVTSRGEASLDPLSGMPVTAWILVTLFATGVVAVLMASCSSLWHFSLREQSTFVTTAFRRSRQHAAQQAQAVTTETGALGPRHQQHQEPRPGKRVHFRIPPIGYAGSSDNTPAQSASGLRLWSSGSSSGWPSSSRALPGIPHPTPQYCEPAFTSARGLAVVQFLLCVDVGFGYEAIGAPSASLRLQSLQLQVHPLDVLHESVVAPDWISGDPFAKLPGVLQPFMGAGTDIPMGRKLGSLISVFKACQQSGMAKGFLKAPRLDQWSQFAADKPAKLHCSSLQGGSSAPRVSPRAAPAAALLRRRLSPAEPSERSPASFAPEASGSDFGAAGGMSTAPSGDGNDESDDDVEELEGLLNDFFTKATAKGAPLHGRLRPIKSRPGIGFASRPGTTGYRFMDFSDDPSTLRRQVNRGMACIEQAAAEAHRRNAEVAASLAEVQADISRISERMVAARKQRERDRSVSRPFATAATAVGAASASAKPCSSVTPPKVSAADATGQSRRYIPGGARPPPAAEPSNFSEKEGFRGASFSSRNAKGPPQTPEAPRGGIPCSRAAQGGFSFGGAAAGNRHKGRNFVGSEVYTGHPADDGPARIRDSVRAQLLGMQSKSQADQKAMVKRLLVKWHPDRNPESAEMATAMFQYIQQEKEHLLGL</sequence>
<dbReference type="CDD" id="cd06257">
    <property type="entry name" value="DnaJ"/>
    <property type="match status" value="1"/>
</dbReference>
<feature type="compositionally biased region" description="Low complexity" evidence="1">
    <location>
        <begin position="551"/>
        <end position="566"/>
    </location>
</feature>
<accession>A0A813I2E0</accession>
<dbReference type="EMBL" id="CAJNNW010002222">
    <property type="protein sequence ID" value="CAE8644023.1"/>
    <property type="molecule type" value="Genomic_DNA"/>
</dbReference>
<feature type="compositionally biased region" description="Low complexity" evidence="1">
    <location>
        <begin position="155"/>
        <end position="170"/>
    </location>
</feature>
<dbReference type="Gene3D" id="3.20.20.410">
    <property type="entry name" value="Protein of unknown function UPF0759"/>
    <property type="match status" value="1"/>
</dbReference>
<dbReference type="Proteomes" id="UP000626109">
    <property type="component" value="Unassembled WGS sequence"/>
</dbReference>
<evidence type="ECO:0000313" key="3">
    <source>
        <dbReference type="Proteomes" id="UP000626109"/>
    </source>
</evidence>
<evidence type="ECO:0008006" key="4">
    <source>
        <dbReference type="Google" id="ProtNLM"/>
    </source>
</evidence>
<dbReference type="InterPro" id="IPR001623">
    <property type="entry name" value="DnaJ_domain"/>
</dbReference>
<evidence type="ECO:0000313" key="2">
    <source>
        <dbReference type="EMBL" id="CAE8644023.1"/>
    </source>
</evidence>
<organism evidence="2 3">
    <name type="scientific">Polarella glacialis</name>
    <name type="common">Dinoflagellate</name>
    <dbReference type="NCBI Taxonomy" id="89957"/>
    <lineage>
        <taxon>Eukaryota</taxon>
        <taxon>Sar</taxon>
        <taxon>Alveolata</taxon>
        <taxon>Dinophyceae</taxon>
        <taxon>Suessiales</taxon>
        <taxon>Suessiaceae</taxon>
        <taxon>Polarella</taxon>
    </lineage>
</organism>
<dbReference type="Gene3D" id="1.10.287.110">
    <property type="entry name" value="DnaJ domain"/>
    <property type="match status" value="1"/>
</dbReference>
<protein>
    <recommendedName>
        <fullName evidence="4">J domain-containing protein</fullName>
    </recommendedName>
</protein>
<dbReference type="AlphaFoldDB" id="A0A813I2E0"/>
<proteinExistence type="predicted"/>
<feature type="region of interest" description="Disordered" evidence="1">
    <location>
        <begin position="739"/>
        <end position="821"/>
    </location>
</feature>
<evidence type="ECO:0000256" key="1">
    <source>
        <dbReference type="SAM" id="MobiDB-lite"/>
    </source>
</evidence>